<keyword evidence="3" id="KW-1185">Reference proteome</keyword>
<dbReference type="Pfam" id="PF00078">
    <property type="entry name" value="RVT_1"/>
    <property type="match status" value="1"/>
</dbReference>
<evidence type="ECO:0000259" key="1">
    <source>
        <dbReference type="Pfam" id="PF00078"/>
    </source>
</evidence>
<dbReference type="AlphaFoldDB" id="A0A4Y2LE48"/>
<dbReference type="OrthoDB" id="6437148at2759"/>
<dbReference type="PANTHER" id="PTHR19446">
    <property type="entry name" value="REVERSE TRANSCRIPTASES"/>
    <property type="match status" value="1"/>
</dbReference>
<organism evidence="2 3">
    <name type="scientific">Araneus ventricosus</name>
    <name type="common">Orbweaver spider</name>
    <name type="synonym">Epeira ventricosa</name>
    <dbReference type="NCBI Taxonomy" id="182803"/>
    <lineage>
        <taxon>Eukaryota</taxon>
        <taxon>Metazoa</taxon>
        <taxon>Ecdysozoa</taxon>
        <taxon>Arthropoda</taxon>
        <taxon>Chelicerata</taxon>
        <taxon>Arachnida</taxon>
        <taxon>Araneae</taxon>
        <taxon>Araneomorphae</taxon>
        <taxon>Entelegynae</taxon>
        <taxon>Araneoidea</taxon>
        <taxon>Araneidae</taxon>
        <taxon>Araneus</taxon>
    </lineage>
</organism>
<reference evidence="2 3" key="1">
    <citation type="journal article" date="2019" name="Sci. Rep.">
        <title>Orb-weaving spider Araneus ventricosus genome elucidates the spidroin gene catalogue.</title>
        <authorList>
            <person name="Kono N."/>
            <person name="Nakamura H."/>
            <person name="Ohtoshi R."/>
            <person name="Moran D.A.P."/>
            <person name="Shinohara A."/>
            <person name="Yoshida Y."/>
            <person name="Fujiwara M."/>
            <person name="Mori M."/>
            <person name="Tomita M."/>
            <person name="Arakawa K."/>
        </authorList>
    </citation>
    <scope>NUCLEOTIDE SEQUENCE [LARGE SCALE GENOMIC DNA]</scope>
</reference>
<dbReference type="InterPro" id="IPR000477">
    <property type="entry name" value="RT_dom"/>
</dbReference>
<comment type="caution">
    <text evidence="2">The sequence shown here is derived from an EMBL/GenBank/DDBJ whole genome shotgun (WGS) entry which is preliminary data.</text>
</comment>
<dbReference type="EMBL" id="BGPR01005748">
    <property type="protein sequence ID" value="GBN13015.1"/>
    <property type="molecule type" value="Genomic_DNA"/>
</dbReference>
<protein>
    <recommendedName>
        <fullName evidence="1">Reverse transcriptase domain-containing protein</fullName>
    </recommendedName>
</protein>
<accession>A0A4Y2LE48</accession>
<evidence type="ECO:0000313" key="3">
    <source>
        <dbReference type="Proteomes" id="UP000499080"/>
    </source>
</evidence>
<sequence>MAKVLEKLMTQRLLYHLERNNMLSDNQYGFRAGRFVETALDSLLTQITESKRTFKHVLALSMDIKGAFDNVQCDSIARYISETHCPKNIARLFNSLLHNRQVIMNTNEGIAYRQQKQGCPQGTCSGSPSETSWQTTYFLSNGHKTR</sequence>
<proteinExistence type="predicted"/>
<name>A0A4Y2LE48_ARAVE</name>
<gene>
    <name evidence="2" type="ORF">AVEN_51472_1</name>
</gene>
<evidence type="ECO:0000313" key="2">
    <source>
        <dbReference type="EMBL" id="GBN13015.1"/>
    </source>
</evidence>
<dbReference type="Proteomes" id="UP000499080">
    <property type="component" value="Unassembled WGS sequence"/>
</dbReference>
<feature type="domain" description="Reverse transcriptase" evidence="1">
    <location>
        <begin position="2"/>
        <end position="128"/>
    </location>
</feature>